<evidence type="ECO:0000259" key="4">
    <source>
        <dbReference type="Pfam" id="PF16575"/>
    </source>
</evidence>
<dbReference type="Pfam" id="PF16573">
    <property type="entry name" value="CLP1_N"/>
    <property type="match status" value="1"/>
</dbReference>
<dbReference type="Gene3D" id="3.40.50.300">
    <property type="entry name" value="P-loop containing nucleotide triphosphate hydrolases"/>
    <property type="match status" value="1"/>
</dbReference>
<keyword evidence="1" id="KW-0547">Nucleotide-binding</keyword>
<evidence type="ECO:0000313" key="5">
    <source>
        <dbReference type="EMBL" id="KAF8821180.1"/>
    </source>
</evidence>
<accession>A0ABQ7JAZ7</accession>
<keyword evidence="2" id="KW-0067">ATP-binding</keyword>
<feature type="domain" description="Clp1 N-terminal" evidence="3">
    <location>
        <begin position="28"/>
        <end position="102"/>
    </location>
</feature>
<evidence type="ECO:0000259" key="3">
    <source>
        <dbReference type="Pfam" id="PF16573"/>
    </source>
</evidence>
<proteinExistence type="predicted"/>
<dbReference type="Gene3D" id="2.60.120.1030">
    <property type="entry name" value="Clp1, DNA binding domain"/>
    <property type="match status" value="1"/>
</dbReference>
<dbReference type="InterPro" id="IPR032319">
    <property type="entry name" value="CLP1_P"/>
</dbReference>
<reference evidence="5 6" key="1">
    <citation type="journal article" date="2020" name="bioRxiv">
        <title>Metabolic contributions of an alphaproteobacterial endosymbiont in the apicomplexan Cardiosporidium cionae.</title>
        <authorList>
            <person name="Hunter E.S."/>
            <person name="Paight C.J."/>
            <person name="Lane C.E."/>
        </authorList>
    </citation>
    <scope>NUCLEOTIDE SEQUENCE [LARGE SCALE GENOMIC DNA]</scope>
    <source>
        <strain evidence="5">ESH_2018</strain>
    </source>
</reference>
<dbReference type="InterPro" id="IPR045116">
    <property type="entry name" value="Clp1/Grc3"/>
</dbReference>
<evidence type="ECO:0000313" key="6">
    <source>
        <dbReference type="Proteomes" id="UP000823046"/>
    </source>
</evidence>
<dbReference type="EMBL" id="JADAQX010000219">
    <property type="protein sequence ID" value="KAF8821180.1"/>
    <property type="molecule type" value="Genomic_DNA"/>
</dbReference>
<dbReference type="Proteomes" id="UP000823046">
    <property type="component" value="Unassembled WGS sequence"/>
</dbReference>
<evidence type="ECO:0000256" key="1">
    <source>
        <dbReference type="ARBA" id="ARBA00022741"/>
    </source>
</evidence>
<dbReference type="InterPro" id="IPR038239">
    <property type="entry name" value="Clp1_N_sf"/>
</dbReference>
<gene>
    <name evidence="5" type="ORF">IE077_002364</name>
</gene>
<keyword evidence="6" id="KW-1185">Reference proteome</keyword>
<feature type="domain" description="Clp1 P-loop" evidence="4">
    <location>
        <begin position="117"/>
        <end position="255"/>
    </location>
</feature>
<comment type="caution">
    <text evidence="5">The sequence shown here is derived from an EMBL/GenBank/DDBJ whole genome shotgun (WGS) entry which is preliminary data.</text>
</comment>
<dbReference type="Pfam" id="PF16575">
    <property type="entry name" value="CLP1_P"/>
    <property type="match status" value="1"/>
</dbReference>
<sequence>MFSLSLTHISEGVAVSQLLPAESSDRRRFREKIAANTAEIFGQEMLVDRVYPIRPGSRFAIFTWGGCVIQVQGNVNQEYEASNNSMKEYLNFAIILDSRRELAALRGTIGPRLMLVGAASSGKSSVCHILSQYALKTAWNPIYIELDPRCSTDKDSVQFLPGMIGATVVGGLQEEEPQNPLSFYFGHMDVQDEPKLYLHVRLFFCGVVFIAKIGFIINAPYLASTELLEELIDIFKVDIVAVVDNPSLKQNMIERYFVQGNPSGSYPEEDAFSSINGNAEPEKLEGETAVSVVGISKMEGAVVVRSHLFSLRRLRWRTYFLGSVSSPLKPQTLRIRYSDYYFLRYDALAAIPLSALPADHAAVADETVEVSPWNGSPKTLLNAILCVSGSNDLGFVSKCPIACILHVRNIEEKATNEVGDGESPAGVEYIIDLWCPLVIDGKLFSRHIIVPSDLKQLKWHSDTF</sequence>
<name>A0ABQ7JAZ7_9APIC</name>
<protein>
    <submittedName>
        <fullName evidence="5">Polynucleotide 5'-hydroxyl-kinase</fullName>
    </submittedName>
</protein>
<dbReference type="SUPFAM" id="SSF52540">
    <property type="entry name" value="P-loop containing nucleoside triphosphate hydrolases"/>
    <property type="match status" value="1"/>
</dbReference>
<dbReference type="InterPro" id="IPR032324">
    <property type="entry name" value="Clp1_N"/>
</dbReference>
<organism evidence="5 6">
    <name type="scientific">Cardiosporidium cionae</name>
    <dbReference type="NCBI Taxonomy" id="476202"/>
    <lineage>
        <taxon>Eukaryota</taxon>
        <taxon>Sar</taxon>
        <taxon>Alveolata</taxon>
        <taxon>Apicomplexa</taxon>
        <taxon>Aconoidasida</taxon>
        <taxon>Nephromycida</taxon>
        <taxon>Cardiosporidium</taxon>
    </lineage>
</organism>
<dbReference type="PANTHER" id="PTHR12755">
    <property type="entry name" value="CLEAVAGE/POLYADENYLATION FACTOR IA SUBUNIT CLP1P"/>
    <property type="match status" value="1"/>
</dbReference>
<dbReference type="PANTHER" id="PTHR12755:SF6">
    <property type="entry name" value="POLYRIBONUCLEOTIDE 5'-HYDROXYL-KINASE CLP1"/>
    <property type="match status" value="1"/>
</dbReference>
<dbReference type="InterPro" id="IPR027417">
    <property type="entry name" value="P-loop_NTPase"/>
</dbReference>
<evidence type="ECO:0000256" key="2">
    <source>
        <dbReference type="ARBA" id="ARBA00022840"/>
    </source>
</evidence>